<keyword evidence="3" id="KW-0964">Secreted</keyword>
<feature type="domain" description="Peptidase metallopeptidase" evidence="5">
    <location>
        <begin position="34"/>
        <end position="195"/>
    </location>
</feature>
<evidence type="ECO:0000313" key="6">
    <source>
        <dbReference type="EMBL" id="MBX7456784.1"/>
    </source>
</evidence>
<evidence type="ECO:0000256" key="4">
    <source>
        <dbReference type="SAM" id="MobiDB-lite"/>
    </source>
</evidence>
<dbReference type="InterPro" id="IPR001343">
    <property type="entry name" value="Hemolysn_Ca-bd"/>
</dbReference>
<organism evidence="6 7">
    <name type="scientific">Qipengyuania polymorpha</name>
    <dbReference type="NCBI Taxonomy" id="2867234"/>
    <lineage>
        <taxon>Bacteria</taxon>
        <taxon>Pseudomonadati</taxon>
        <taxon>Pseudomonadota</taxon>
        <taxon>Alphaproteobacteria</taxon>
        <taxon>Sphingomonadales</taxon>
        <taxon>Erythrobacteraceae</taxon>
        <taxon>Qipengyuania</taxon>
    </lineage>
</organism>
<dbReference type="SMART" id="SM00235">
    <property type="entry name" value="ZnMc"/>
    <property type="match status" value="1"/>
</dbReference>
<dbReference type="RefSeq" id="WP_221572219.1">
    <property type="nucleotide sequence ID" value="NZ_JAIGNK010000001.1"/>
</dbReference>
<dbReference type="PROSITE" id="PS00330">
    <property type="entry name" value="HEMOLYSIN_CALCIUM"/>
    <property type="match status" value="4"/>
</dbReference>
<protein>
    <recommendedName>
        <fullName evidence="5">Peptidase metallopeptidase domain-containing protein</fullName>
    </recommendedName>
</protein>
<evidence type="ECO:0000313" key="7">
    <source>
        <dbReference type="Proteomes" id="UP000783253"/>
    </source>
</evidence>
<dbReference type="InterPro" id="IPR006026">
    <property type="entry name" value="Peptidase_Metallo"/>
</dbReference>
<dbReference type="SUPFAM" id="SSF51120">
    <property type="entry name" value="beta-Roll"/>
    <property type="match status" value="7"/>
</dbReference>
<sequence length="1388" mass="142853">MVPGLWGRKIAKRALSRVVASRRLQADSASRPVRILIYGTYYTGTITYYLSDDETVLDAYDNPTVGGWASTNSDVMFRQALSEWSAVANLTFEEVTAPEADATWTEYIVSGENYGYGAYHYTPNNSGLGGAYNAFYVNAETNVEGGYGLYTFLHEIGHALGLNHTFETTGDGPFPGVTGQNDPGDNNLSTGLYSVMAYVFQHPDFDSGYSNIGYAATPMAFDIAAIKAIYGANMSPATGDDIYYMPGTGDTQAWRCIWDAGGTDTISAELCDGGVTLDLREATLQNEAGGGGYASYQDGSSGAGMVYGGYTIANGAEIENATGSTYADTITGNALANEIAGGDGDDVLVGGDGDDTLNGGLGADSMTGGLGDDTYYVDDAGDSVVERDGEGTDRVITTLSAYTLTDYVEDLEGFNSTVLNGNLGDNVITVTLDDDGGDAVSLEVYANSGSDTLSVVDGGSASTVDVLLNGNRGADSITGLSNDGTHTTVTNTLNGGNGSDVITGGSGAGVTNYISGGNSSDSLYEGLDGAINIMDGGDGEDIFYVTQASTVILQGTNLFDDTVDLSGLDSYTLPDLIKNFLITYDGDWGEFTANAEDNAITLTLNATANYGYADLYGGAGNDTITVVNATTLDENYVYVDGGEGGDVVNGMDVLADQFYVENVIDGGDGNDTLHGGSGAATGDFDTMGNLLWGGADDDALHGGDYATNVLDGATGTDILYGGDNAENFYVLEDDASDTIVFGVDSAENLRVGLSSYTLDNDFDWVRLDGTNQTITGNAADTLFTGIDSGDTVHGGAGDDSYEIKDTDVSIVELEGEGIDSAIWQIFNGDINLFDNVEINEIWNLYTGDIFGTDGDDTVTAYSGATVRGGLGNDTYYDTGASFVENAGEGTDTIITGETAYTLAANFENLSWDGTSQAYNFIGNSSDNVITAGDQADSLDGFEGDDTLDGGDNYDLASYSLAAAGVTVDLNLQGAAQDTGGGGFDTLVGIEAIEGSIFADTLIGDDETTYIYAGDSADALYGNGGTDTLNGEGGNDIIEGGAGNDDLLGEAGWDTLDGGEGDDTIDGGNGTDTASYASAAAGVTVSLALAGGAQDTVGAGSDTLVSIENLAGSSFADTLTGDENSNTLSGGADIDTLYGEGSGDALDGGEGNDILFGGAGWDNMLGGAGDDTLWGGNGGDLMKGSAGTDTFHGEAGYDRIYGGNDADLAYGGEDTDDIFGQAGDDELYGDAGDDRLLGSNGRDTLDGGDDNDTLDGGAQSDILIGGAGDDVLTGSWARDELTGGTGMDTFVFDDGHSGKWKGNADVLTDFSQAEGDIIDLRAIDAITGGDDDAFAFIGEAEFTGTAGELRFYVDGEDTFVAGDVDGDGVADFQIRLEGVHDFTMGDFVL</sequence>
<dbReference type="PRINTS" id="PR00313">
    <property type="entry name" value="CABNDNGRPT"/>
</dbReference>
<keyword evidence="7" id="KW-1185">Reference proteome</keyword>
<gene>
    <name evidence="6" type="ORF">K3152_00845</name>
</gene>
<dbReference type="SUPFAM" id="SSF55486">
    <property type="entry name" value="Metalloproteases ('zincins'), catalytic domain"/>
    <property type="match status" value="1"/>
</dbReference>
<dbReference type="InterPro" id="IPR011049">
    <property type="entry name" value="Serralysin-like_metalloprot_C"/>
</dbReference>
<comment type="caution">
    <text evidence="6">The sequence shown here is derived from an EMBL/GenBank/DDBJ whole genome shotgun (WGS) entry which is preliminary data.</text>
</comment>
<name>A0ABS7ITW2_9SPHN</name>
<comment type="subcellular location">
    <subcellularLocation>
        <location evidence="1">Secreted</location>
    </subcellularLocation>
</comment>
<feature type="region of interest" description="Disordered" evidence="4">
    <location>
        <begin position="1228"/>
        <end position="1258"/>
    </location>
</feature>
<evidence type="ECO:0000256" key="3">
    <source>
        <dbReference type="ARBA" id="ARBA00022525"/>
    </source>
</evidence>
<evidence type="ECO:0000259" key="5">
    <source>
        <dbReference type="SMART" id="SM00235"/>
    </source>
</evidence>
<dbReference type="EMBL" id="JAIGNK010000001">
    <property type="protein sequence ID" value="MBX7456784.1"/>
    <property type="molecule type" value="Genomic_DNA"/>
</dbReference>
<proteinExistence type="inferred from homology"/>
<accession>A0ABS7ITW2</accession>
<dbReference type="PANTHER" id="PTHR38340:SF1">
    <property type="entry name" value="S-LAYER PROTEIN"/>
    <property type="match status" value="1"/>
</dbReference>
<reference evidence="6 7" key="1">
    <citation type="submission" date="2021-08" db="EMBL/GenBank/DDBJ databases">
        <title>Comparative Genomics Analysis of the Genus Qipengyuania Reveals Extensive Genetic Diversity and Metabolic Versatility, Including the Description of Fifteen Novel Species.</title>
        <authorList>
            <person name="Liu Y."/>
        </authorList>
    </citation>
    <scope>NUCLEOTIDE SEQUENCE [LARGE SCALE GENOMIC DNA]</scope>
    <source>
        <strain evidence="6 7">1NDH17</strain>
    </source>
</reference>
<evidence type="ECO:0000256" key="2">
    <source>
        <dbReference type="ARBA" id="ARBA00009490"/>
    </source>
</evidence>
<comment type="similarity">
    <text evidence="2">Belongs to the peptidase M10B family.</text>
</comment>
<dbReference type="Gene3D" id="2.150.10.10">
    <property type="entry name" value="Serralysin-like metalloprotease, C-terminal"/>
    <property type="match status" value="7"/>
</dbReference>
<dbReference type="InterPro" id="IPR034033">
    <property type="entry name" value="Serralysin-like"/>
</dbReference>
<dbReference type="Proteomes" id="UP000783253">
    <property type="component" value="Unassembled WGS sequence"/>
</dbReference>
<dbReference type="CDD" id="cd04277">
    <property type="entry name" value="ZnMc_serralysin_like"/>
    <property type="match status" value="1"/>
</dbReference>
<dbReference type="PANTHER" id="PTHR38340">
    <property type="entry name" value="S-LAYER PROTEIN"/>
    <property type="match status" value="1"/>
</dbReference>
<dbReference type="InterPro" id="IPR018511">
    <property type="entry name" value="Hemolysin-typ_Ca-bd_CS"/>
</dbReference>
<dbReference type="InterPro" id="IPR050557">
    <property type="entry name" value="RTX_toxin/Mannuronan_C5-epim"/>
</dbReference>
<evidence type="ECO:0000256" key="1">
    <source>
        <dbReference type="ARBA" id="ARBA00004613"/>
    </source>
</evidence>
<dbReference type="Pfam" id="PF00353">
    <property type="entry name" value="HemolysinCabind"/>
    <property type="match status" value="11"/>
</dbReference>
<dbReference type="InterPro" id="IPR024079">
    <property type="entry name" value="MetalloPept_cat_dom_sf"/>
</dbReference>
<dbReference type="Gene3D" id="3.40.390.10">
    <property type="entry name" value="Collagenase (Catalytic Domain)"/>
    <property type="match status" value="1"/>
</dbReference>